<name>A0A9Q8T983_9PEZI</name>
<gene>
    <name evidence="2" type="ORF">CLUP02_16072</name>
</gene>
<dbReference type="EMBL" id="CP019481">
    <property type="protein sequence ID" value="UQC90542.1"/>
    <property type="molecule type" value="Genomic_DNA"/>
</dbReference>
<keyword evidence="3" id="KW-1185">Reference proteome</keyword>
<evidence type="ECO:0000313" key="3">
    <source>
        <dbReference type="Proteomes" id="UP000830671"/>
    </source>
</evidence>
<accession>A0A9Q8T983</accession>
<keyword evidence="1" id="KW-0732">Signal</keyword>
<evidence type="ECO:0000313" key="2">
    <source>
        <dbReference type="EMBL" id="UQC90542.1"/>
    </source>
</evidence>
<feature type="signal peptide" evidence="1">
    <location>
        <begin position="1"/>
        <end position="28"/>
    </location>
</feature>
<dbReference type="GeneID" id="73350006"/>
<sequence length="72" mass="8193">MQKRDANPPKSRFASFPLLLFLTPPVPPWPWRQPECSCLLYPYGVLASPTCLPTEGKLRQRYPRCASFLPCG</sequence>
<dbReference type="RefSeq" id="XP_049152143.1">
    <property type="nucleotide sequence ID" value="XM_049294996.1"/>
</dbReference>
<organism evidence="2 3">
    <name type="scientific">Colletotrichum lupini</name>
    <dbReference type="NCBI Taxonomy" id="145971"/>
    <lineage>
        <taxon>Eukaryota</taxon>
        <taxon>Fungi</taxon>
        <taxon>Dikarya</taxon>
        <taxon>Ascomycota</taxon>
        <taxon>Pezizomycotina</taxon>
        <taxon>Sordariomycetes</taxon>
        <taxon>Hypocreomycetidae</taxon>
        <taxon>Glomerellales</taxon>
        <taxon>Glomerellaceae</taxon>
        <taxon>Colletotrichum</taxon>
        <taxon>Colletotrichum acutatum species complex</taxon>
    </lineage>
</organism>
<feature type="chain" id="PRO_5040134686" description="Secreted protein" evidence="1">
    <location>
        <begin position="29"/>
        <end position="72"/>
    </location>
</feature>
<dbReference type="KEGG" id="clup:CLUP02_16072"/>
<evidence type="ECO:0008006" key="4">
    <source>
        <dbReference type="Google" id="ProtNLM"/>
    </source>
</evidence>
<protein>
    <recommendedName>
        <fullName evidence="4">Secreted protein</fullName>
    </recommendedName>
</protein>
<dbReference type="Proteomes" id="UP000830671">
    <property type="component" value="Chromosome 9"/>
</dbReference>
<reference evidence="2" key="1">
    <citation type="journal article" date="2021" name="Mol. Plant Microbe Interact.">
        <title>Complete Genome Sequence of the Plant-Pathogenic Fungus Colletotrichum lupini.</title>
        <authorList>
            <person name="Baroncelli R."/>
            <person name="Pensec F."/>
            <person name="Da Lio D."/>
            <person name="Boufleur T."/>
            <person name="Vicente I."/>
            <person name="Sarrocco S."/>
            <person name="Picot A."/>
            <person name="Baraldi E."/>
            <person name="Sukno S."/>
            <person name="Thon M."/>
            <person name="Le Floch G."/>
        </authorList>
    </citation>
    <scope>NUCLEOTIDE SEQUENCE</scope>
    <source>
        <strain evidence="2">IMI 504893</strain>
    </source>
</reference>
<dbReference type="AlphaFoldDB" id="A0A9Q8T983"/>
<evidence type="ECO:0000256" key="1">
    <source>
        <dbReference type="SAM" id="SignalP"/>
    </source>
</evidence>
<proteinExistence type="predicted"/>